<dbReference type="EMBL" id="JAPDGR010001537">
    <property type="protein sequence ID" value="KAJ2981670.1"/>
    <property type="molecule type" value="Genomic_DNA"/>
</dbReference>
<gene>
    <name evidence="1" type="ORF">NUW58_g6634</name>
</gene>
<name>A0ACC1NRW5_9PEZI</name>
<sequence length="163" mass="18180">MENSWDWNAGDSVEWSPWCEFGELVAATVSAASEGQSPQNADHVLEGLGLADSRPSNDLGRRSRCVSPERRPVSRGAVLRMHNLGSEYRGAVSIKRTWTNEKLYFVNRFRIHSSILFVAMTPPTTGEHAIVPYPLKRPQTSFRWANSGDALSEQFAFLTTILA</sequence>
<proteinExistence type="predicted"/>
<accession>A0ACC1NRW5</accession>
<keyword evidence="2" id="KW-1185">Reference proteome</keyword>
<evidence type="ECO:0000313" key="1">
    <source>
        <dbReference type="EMBL" id="KAJ2981670.1"/>
    </source>
</evidence>
<reference evidence="1" key="1">
    <citation type="submission" date="2022-10" db="EMBL/GenBank/DDBJ databases">
        <title>Genome Sequence of Xylaria curta.</title>
        <authorList>
            <person name="Buettner E."/>
        </authorList>
    </citation>
    <scope>NUCLEOTIDE SEQUENCE</scope>
    <source>
        <strain evidence="1">Babe10</strain>
    </source>
</reference>
<evidence type="ECO:0000313" key="2">
    <source>
        <dbReference type="Proteomes" id="UP001143856"/>
    </source>
</evidence>
<organism evidence="1 2">
    <name type="scientific">Xylaria curta</name>
    <dbReference type="NCBI Taxonomy" id="42375"/>
    <lineage>
        <taxon>Eukaryota</taxon>
        <taxon>Fungi</taxon>
        <taxon>Dikarya</taxon>
        <taxon>Ascomycota</taxon>
        <taxon>Pezizomycotina</taxon>
        <taxon>Sordariomycetes</taxon>
        <taxon>Xylariomycetidae</taxon>
        <taxon>Xylariales</taxon>
        <taxon>Xylariaceae</taxon>
        <taxon>Xylaria</taxon>
    </lineage>
</organism>
<dbReference type="Proteomes" id="UP001143856">
    <property type="component" value="Unassembled WGS sequence"/>
</dbReference>
<protein>
    <submittedName>
        <fullName evidence="1">Uncharacterized protein</fullName>
    </submittedName>
</protein>
<comment type="caution">
    <text evidence="1">The sequence shown here is derived from an EMBL/GenBank/DDBJ whole genome shotgun (WGS) entry which is preliminary data.</text>
</comment>